<dbReference type="Pfam" id="PF12770">
    <property type="entry name" value="CHAT"/>
    <property type="match status" value="1"/>
</dbReference>
<reference evidence="3 4" key="1">
    <citation type="journal article" date="2020" name="ISME J.">
        <title>Comparative genomics reveals insights into cyanobacterial evolution and habitat adaptation.</title>
        <authorList>
            <person name="Chen M.Y."/>
            <person name="Teng W.K."/>
            <person name="Zhao L."/>
            <person name="Hu C.X."/>
            <person name="Zhou Y.K."/>
            <person name="Han B.P."/>
            <person name="Song L.R."/>
            <person name="Shu W.S."/>
        </authorList>
    </citation>
    <scope>NUCLEOTIDE SEQUENCE [LARGE SCALE GENOMIC DNA]</scope>
    <source>
        <strain evidence="3 4">FACHB-3921</strain>
    </source>
</reference>
<evidence type="ECO:0000313" key="4">
    <source>
        <dbReference type="Proteomes" id="UP000621307"/>
    </source>
</evidence>
<gene>
    <name evidence="3" type="ORF">H6G14_29565</name>
</gene>
<organism evidence="3 4">
    <name type="scientific">Nostoc parmelioides FACHB-3921</name>
    <dbReference type="NCBI Taxonomy" id="2692909"/>
    <lineage>
        <taxon>Bacteria</taxon>
        <taxon>Bacillati</taxon>
        <taxon>Cyanobacteriota</taxon>
        <taxon>Cyanophyceae</taxon>
        <taxon>Nostocales</taxon>
        <taxon>Nostocaceae</taxon>
        <taxon>Nostoc</taxon>
    </lineage>
</organism>
<evidence type="ECO:0000256" key="1">
    <source>
        <dbReference type="SAM" id="Coils"/>
    </source>
</evidence>
<name>A0ABR8BNK6_9NOSO</name>
<evidence type="ECO:0000259" key="2">
    <source>
        <dbReference type="Pfam" id="PF12770"/>
    </source>
</evidence>
<evidence type="ECO:0000313" key="3">
    <source>
        <dbReference type="EMBL" id="MBD2255365.1"/>
    </source>
</evidence>
<dbReference type="RefSeq" id="WP_190572189.1">
    <property type="nucleotide sequence ID" value="NZ_JACJQL010000091.1"/>
</dbReference>
<proteinExistence type="predicted"/>
<dbReference type="Proteomes" id="UP000621307">
    <property type="component" value="Unassembled WGS sequence"/>
</dbReference>
<feature type="coiled-coil region" evidence="1">
    <location>
        <begin position="214"/>
        <end position="278"/>
    </location>
</feature>
<keyword evidence="1" id="KW-0175">Coiled coil</keyword>
<feature type="domain" description="CHAT" evidence="2">
    <location>
        <begin position="27"/>
        <end position="165"/>
    </location>
</feature>
<keyword evidence="4" id="KW-1185">Reference proteome</keyword>
<protein>
    <submittedName>
        <fullName evidence="3">CHAT domain-containing protein</fullName>
    </submittedName>
</protein>
<accession>A0ABR8BNK6</accession>
<comment type="caution">
    <text evidence="3">The sequence shown here is derived from an EMBL/GenBank/DDBJ whole genome shotgun (WGS) entry which is preliminary data.</text>
</comment>
<sequence>MSSNGQIKILFLAADPSDNGRLRLGQELRDIREKLQLAKDRDQFVLESRESVSPGDISQAIFDVEPDIVHFSGHGDSTGELSFEDLLGQTQPVDPDALAALFELVADKINCVVLNACYSETQAQAIADHIPYVIGMSTAIGDKAAIAFAVGFYKAIAAGRTIDQAYKFGCVEIRLQGIPEHLTPVLYTKVRSNEVKPTLPQRNSSSVSLTPGQRRRTLQEINSLQQQYDLLSEKLSHLRLNLAIESSTTVQFNLKKQIEQLETEVKEISQRIENLENKL</sequence>
<dbReference type="InterPro" id="IPR024983">
    <property type="entry name" value="CHAT_dom"/>
</dbReference>
<dbReference type="EMBL" id="JACJQL010000091">
    <property type="protein sequence ID" value="MBD2255365.1"/>
    <property type="molecule type" value="Genomic_DNA"/>
</dbReference>